<dbReference type="Proteomes" id="UP000028045">
    <property type="component" value="Unassembled WGS sequence"/>
</dbReference>
<dbReference type="OrthoDB" id="5390937at2759"/>
<keyword evidence="1" id="KW-0732">Signal</keyword>
<gene>
    <name evidence="2" type="ORF">S7711_11266</name>
</gene>
<dbReference type="AlphaFoldDB" id="A0A084BCM6"/>
<name>A0A084BCM6_STACB</name>
<evidence type="ECO:0000256" key="1">
    <source>
        <dbReference type="SAM" id="SignalP"/>
    </source>
</evidence>
<organism evidence="2 3">
    <name type="scientific">Stachybotrys chartarum (strain CBS 109288 / IBT 7711)</name>
    <name type="common">Toxic black mold</name>
    <name type="synonym">Stilbospora chartarum</name>
    <dbReference type="NCBI Taxonomy" id="1280523"/>
    <lineage>
        <taxon>Eukaryota</taxon>
        <taxon>Fungi</taxon>
        <taxon>Dikarya</taxon>
        <taxon>Ascomycota</taxon>
        <taxon>Pezizomycotina</taxon>
        <taxon>Sordariomycetes</taxon>
        <taxon>Hypocreomycetidae</taxon>
        <taxon>Hypocreales</taxon>
        <taxon>Stachybotryaceae</taxon>
        <taxon>Stachybotrys</taxon>
    </lineage>
</organism>
<feature type="signal peptide" evidence="1">
    <location>
        <begin position="1"/>
        <end position="20"/>
    </location>
</feature>
<protein>
    <submittedName>
        <fullName evidence="2">Uncharacterized protein</fullName>
    </submittedName>
</protein>
<evidence type="ECO:0000313" key="3">
    <source>
        <dbReference type="Proteomes" id="UP000028045"/>
    </source>
</evidence>
<keyword evidence="3" id="KW-1185">Reference proteome</keyword>
<evidence type="ECO:0000313" key="2">
    <source>
        <dbReference type="EMBL" id="KEY75305.1"/>
    </source>
</evidence>
<reference evidence="2 3" key="1">
    <citation type="journal article" date="2014" name="BMC Genomics">
        <title>Comparative genome sequencing reveals chemotype-specific gene clusters in the toxigenic black mold Stachybotrys.</title>
        <authorList>
            <person name="Semeiks J."/>
            <person name="Borek D."/>
            <person name="Otwinowski Z."/>
            <person name="Grishin N.V."/>
        </authorList>
    </citation>
    <scope>NUCLEOTIDE SEQUENCE [LARGE SCALE GENOMIC DNA]</scope>
    <source>
        <strain evidence="3">CBS 109288 / IBT 7711</strain>
    </source>
</reference>
<proteinExistence type="predicted"/>
<accession>A0A084BCM6</accession>
<sequence>MVRILGIIAFTTWLASGVTAQASDFPYSGDQYWFDALEPLPEDIDPFHAYKKIFFSTVNDTLAWWYTGISIPAVPGLPQAPGLQSQTIQAWRIQHESKTRFRADWTEIIILGDFMTNKDASFYYNAMSGINATVGNYFYDGPITYYIEKNGTDISLEMHQPGAVITHTSVRGGLYNGDRVLFRQVEEKTRNNSDLVSTLIAIGNLDDVRNCTVKNAPADGYYMAFFEGALSSIFGFPIGTTGETRILGNINKKTMDDGSMYPELYEEYQTHFPEFFTDGIITPDWTKILTDAGLPA</sequence>
<feature type="chain" id="PRO_5001771680" evidence="1">
    <location>
        <begin position="21"/>
        <end position="296"/>
    </location>
</feature>
<dbReference type="HOGENOM" id="CLU_940653_0_0_1"/>
<dbReference type="EMBL" id="KL647377">
    <property type="protein sequence ID" value="KEY75305.1"/>
    <property type="molecule type" value="Genomic_DNA"/>
</dbReference>